<gene>
    <name evidence="9" type="ORF">QTN47_26585</name>
</gene>
<dbReference type="Pfam" id="PF01594">
    <property type="entry name" value="AI-2E_transport"/>
    <property type="match status" value="1"/>
</dbReference>
<evidence type="ECO:0000256" key="2">
    <source>
        <dbReference type="ARBA" id="ARBA00009773"/>
    </source>
</evidence>
<keyword evidence="5 8" id="KW-0812">Transmembrane</keyword>
<protein>
    <submittedName>
        <fullName evidence="9">ABC transporter permease</fullName>
    </submittedName>
</protein>
<dbReference type="Proteomes" id="UP001560573">
    <property type="component" value="Unassembled WGS sequence"/>
</dbReference>
<feature type="transmembrane region" description="Helical" evidence="8">
    <location>
        <begin position="227"/>
        <end position="248"/>
    </location>
</feature>
<dbReference type="PANTHER" id="PTHR21716:SF67">
    <property type="entry name" value="TRANSPORT PROTEIN YDIK-RELATED"/>
    <property type="match status" value="1"/>
</dbReference>
<feature type="transmembrane region" description="Helical" evidence="8">
    <location>
        <begin position="19"/>
        <end position="37"/>
    </location>
</feature>
<evidence type="ECO:0000256" key="8">
    <source>
        <dbReference type="SAM" id="Phobius"/>
    </source>
</evidence>
<feature type="transmembrane region" description="Helical" evidence="8">
    <location>
        <begin position="172"/>
        <end position="190"/>
    </location>
</feature>
<comment type="subcellular location">
    <subcellularLocation>
        <location evidence="1">Cell membrane</location>
        <topology evidence="1">Multi-pass membrane protein</topology>
    </subcellularLocation>
</comment>
<evidence type="ECO:0000256" key="3">
    <source>
        <dbReference type="ARBA" id="ARBA00022448"/>
    </source>
</evidence>
<reference evidence="9 10" key="1">
    <citation type="submission" date="2023-07" db="EMBL/GenBank/DDBJ databases">
        <authorList>
            <person name="Lian W.-H."/>
        </authorList>
    </citation>
    <scope>NUCLEOTIDE SEQUENCE [LARGE SCALE GENOMIC DNA]</scope>
    <source>
        <strain evidence="9 10">SYSU DXS3180</strain>
    </source>
</reference>
<dbReference type="InterPro" id="IPR002549">
    <property type="entry name" value="AI-2E-like"/>
</dbReference>
<evidence type="ECO:0000256" key="7">
    <source>
        <dbReference type="ARBA" id="ARBA00023136"/>
    </source>
</evidence>
<dbReference type="PANTHER" id="PTHR21716">
    <property type="entry name" value="TRANSMEMBRANE PROTEIN"/>
    <property type="match status" value="1"/>
</dbReference>
<proteinExistence type="inferred from homology"/>
<keyword evidence="6 8" id="KW-1133">Transmembrane helix</keyword>
<keyword evidence="7 8" id="KW-0472">Membrane</keyword>
<comment type="similarity">
    <text evidence="2">Belongs to the autoinducer-2 exporter (AI-2E) (TC 2.A.86) family.</text>
</comment>
<sequence length="360" mass="38709">MDTNDDKLKSVKSFSKAQLFNTAIQLLLVALLISWCFRILSPFVNPVAWAAILAVALYPVHRRLTNKLNGRTAWASVIITVVLLCILIVPAVWLGLSSAAEVKSIIADYKAGLITIPPPRENVKGWPVIGNRAHEIWVQASQGIESLAQKYPQKFRSALAFTLGLLASTGKGLLFFTFSIIISGVFLSYADSASSFARSLFRRLIGSNSNIDVTQISAITIRNVVKGILGVAFIQSTLAAIGFVVAGIPAAGLWTLICLILAIIQVGILPVSICIIIYIWSTGTTLAATLLTIYLLLVGLSDNVLKPWLLGKGAPVPMLVVFLGSVGGFILSGFMGLFTGAVVLSLGYKLFYMWLTQPDA</sequence>
<evidence type="ECO:0000313" key="9">
    <source>
        <dbReference type="EMBL" id="MEX6691105.1"/>
    </source>
</evidence>
<feature type="transmembrane region" description="Helical" evidence="8">
    <location>
        <begin position="43"/>
        <end position="60"/>
    </location>
</feature>
<feature type="transmembrane region" description="Helical" evidence="8">
    <location>
        <begin position="254"/>
        <end position="279"/>
    </location>
</feature>
<feature type="transmembrane region" description="Helical" evidence="8">
    <location>
        <begin position="72"/>
        <end position="94"/>
    </location>
</feature>
<dbReference type="RefSeq" id="WP_369332521.1">
    <property type="nucleotide sequence ID" value="NZ_JAULBC010000013.1"/>
</dbReference>
<keyword evidence="10" id="KW-1185">Reference proteome</keyword>
<evidence type="ECO:0000256" key="5">
    <source>
        <dbReference type="ARBA" id="ARBA00022692"/>
    </source>
</evidence>
<comment type="caution">
    <text evidence="9">The sequence shown here is derived from an EMBL/GenBank/DDBJ whole genome shotgun (WGS) entry which is preliminary data.</text>
</comment>
<evidence type="ECO:0000256" key="4">
    <source>
        <dbReference type="ARBA" id="ARBA00022475"/>
    </source>
</evidence>
<evidence type="ECO:0000256" key="6">
    <source>
        <dbReference type="ARBA" id="ARBA00022989"/>
    </source>
</evidence>
<keyword evidence="3" id="KW-0813">Transport</keyword>
<evidence type="ECO:0000256" key="1">
    <source>
        <dbReference type="ARBA" id="ARBA00004651"/>
    </source>
</evidence>
<name>A0ABV3ZNH7_9BACT</name>
<feature type="transmembrane region" description="Helical" evidence="8">
    <location>
        <begin position="317"/>
        <end position="344"/>
    </location>
</feature>
<feature type="transmembrane region" description="Helical" evidence="8">
    <location>
        <begin position="286"/>
        <end position="305"/>
    </location>
</feature>
<keyword evidence="4" id="KW-1003">Cell membrane</keyword>
<dbReference type="EMBL" id="JAULBC010000013">
    <property type="protein sequence ID" value="MEX6691105.1"/>
    <property type="molecule type" value="Genomic_DNA"/>
</dbReference>
<organism evidence="9 10">
    <name type="scientific">Danxiaibacter flavus</name>
    <dbReference type="NCBI Taxonomy" id="3049108"/>
    <lineage>
        <taxon>Bacteria</taxon>
        <taxon>Pseudomonadati</taxon>
        <taxon>Bacteroidota</taxon>
        <taxon>Chitinophagia</taxon>
        <taxon>Chitinophagales</taxon>
        <taxon>Chitinophagaceae</taxon>
        <taxon>Danxiaibacter</taxon>
    </lineage>
</organism>
<evidence type="ECO:0000313" key="10">
    <source>
        <dbReference type="Proteomes" id="UP001560573"/>
    </source>
</evidence>
<accession>A0ABV3ZNH7</accession>